<protein>
    <submittedName>
        <fullName evidence="1">Beta-mannanase</fullName>
    </submittedName>
</protein>
<proteinExistence type="predicted"/>
<organism evidence="1 2">
    <name type="scientific">Paenibacillus chungangensis</name>
    <dbReference type="NCBI Taxonomy" id="696535"/>
    <lineage>
        <taxon>Bacteria</taxon>
        <taxon>Bacillati</taxon>
        <taxon>Bacillota</taxon>
        <taxon>Bacilli</taxon>
        <taxon>Bacillales</taxon>
        <taxon>Paenibacillaceae</taxon>
        <taxon>Paenibacillus</taxon>
    </lineage>
</organism>
<dbReference type="RefSeq" id="WP_377562209.1">
    <property type="nucleotide sequence ID" value="NZ_JBHTJZ010000005.1"/>
</dbReference>
<dbReference type="Proteomes" id="UP001596989">
    <property type="component" value="Unassembled WGS sequence"/>
</dbReference>
<accession>A0ABW3HLN4</accession>
<dbReference type="EMBL" id="JBHTJZ010000005">
    <property type="protein sequence ID" value="MFD0958438.1"/>
    <property type="molecule type" value="Genomic_DNA"/>
</dbReference>
<sequence length="211" mass="24085">MHFVDADEESPRITGLTHAMEEEQCVLRWIWPAAVNAVYISMLPLEGREGGDEDTGRLKLYTKSEYKVNNGYACRLDRARPYRFTVYAFVESQEGAFLIRQPDRDNRTELNAGRAKIYYSVTEKGGLFRKHKQALIEVDTEAALNQDVLCYVKKQGSYPANREDGILYPFAAPFAPGRNVLPPIEIGKSEYVRLFLTDGRTHGQLYELIAR</sequence>
<name>A0ABW3HLN4_9BACL</name>
<comment type="caution">
    <text evidence="1">The sequence shown here is derived from an EMBL/GenBank/DDBJ whole genome shotgun (WGS) entry which is preliminary data.</text>
</comment>
<evidence type="ECO:0000313" key="2">
    <source>
        <dbReference type="Proteomes" id="UP001596989"/>
    </source>
</evidence>
<gene>
    <name evidence="1" type="ORF">ACFQ2I_03470</name>
</gene>
<evidence type="ECO:0000313" key="1">
    <source>
        <dbReference type="EMBL" id="MFD0958438.1"/>
    </source>
</evidence>
<keyword evidence="2" id="KW-1185">Reference proteome</keyword>
<reference evidence="2" key="1">
    <citation type="journal article" date="2019" name="Int. J. Syst. Evol. Microbiol.">
        <title>The Global Catalogue of Microorganisms (GCM) 10K type strain sequencing project: providing services to taxonomists for standard genome sequencing and annotation.</title>
        <authorList>
            <consortium name="The Broad Institute Genomics Platform"/>
            <consortium name="The Broad Institute Genome Sequencing Center for Infectious Disease"/>
            <person name="Wu L."/>
            <person name="Ma J."/>
        </authorList>
    </citation>
    <scope>NUCLEOTIDE SEQUENCE [LARGE SCALE GENOMIC DNA]</scope>
    <source>
        <strain evidence="2">CCUG 59129</strain>
    </source>
</reference>